<dbReference type="GeneID" id="65311492"/>
<evidence type="ECO:0000313" key="1">
    <source>
        <dbReference type="EMBL" id="MBB6715252.1"/>
    </source>
</evidence>
<dbReference type="EMBL" id="FNJM01000003">
    <property type="protein sequence ID" value="SDP29788.1"/>
    <property type="molecule type" value="Genomic_DNA"/>
</dbReference>
<dbReference type="STRING" id="94869.SAMN04488529_103229"/>
<reference evidence="1 4" key="2">
    <citation type="submission" date="2020-08" db="EMBL/GenBank/DDBJ databases">
        <title>Clostridia isolated from Swiss meat.</title>
        <authorList>
            <person name="Wambui J."/>
            <person name="Stevens M.J.A."/>
            <person name="Stephan R."/>
        </authorList>
    </citation>
    <scope>NUCLEOTIDE SEQUENCE [LARGE SCALE GENOMIC DNA]</scope>
    <source>
        <strain evidence="1 4">CM001</strain>
    </source>
</reference>
<dbReference type="EMBL" id="JACKWY010000005">
    <property type="protein sequence ID" value="MBB6715252.1"/>
    <property type="molecule type" value="Genomic_DNA"/>
</dbReference>
<protein>
    <submittedName>
        <fullName evidence="2">Uncharacterized protein</fullName>
    </submittedName>
</protein>
<dbReference type="RefSeq" id="WP_167865442.1">
    <property type="nucleotide sequence ID" value="NZ_CP071376.1"/>
</dbReference>
<dbReference type="Proteomes" id="UP000198597">
    <property type="component" value="Unassembled WGS sequence"/>
</dbReference>
<dbReference type="AlphaFoldDB" id="A0A1H0RLG0"/>
<evidence type="ECO:0000313" key="2">
    <source>
        <dbReference type="EMBL" id="SDP29788.1"/>
    </source>
</evidence>
<accession>A0A1H0RLG0</accession>
<gene>
    <name evidence="1" type="ORF">H7E68_10980</name>
    <name evidence="2" type="ORF">SAMN04488529_103229</name>
</gene>
<sequence>MGIKQTVEITTMIGRVKKLTALGLDDETIISMLGITKEEFEEIKKYSAE</sequence>
<evidence type="ECO:0000313" key="4">
    <source>
        <dbReference type="Proteomes" id="UP000585258"/>
    </source>
</evidence>
<evidence type="ECO:0000313" key="3">
    <source>
        <dbReference type="Proteomes" id="UP000198597"/>
    </source>
</evidence>
<dbReference type="Proteomes" id="UP000585258">
    <property type="component" value="Unassembled WGS sequence"/>
</dbReference>
<name>A0A1H0RLG0_9CLOT</name>
<organism evidence="2 3">
    <name type="scientific">Clostridium gasigenes</name>
    <dbReference type="NCBI Taxonomy" id="94869"/>
    <lineage>
        <taxon>Bacteria</taxon>
        <taxon>Bacillati</taxon>
        <taxon>Bacillota</taxon>
        <taxon>Clostridia</taxon>
        <taxon>Eubacteriales</taxon>
        <taxon>Clostridiaceae</taxon>
        <taxon>Clostridium</taxon>
    </lineage>
</organism>
<proteinExistence type="predicted"/>
<reference evidence="2 3" key="1">
    <citation type="submission" date="2016-10" db="EMBL/GenBank/DDBJ databases">
        <authorList>
            <person name="de Groot N.N."/>
        </authorList>
    </citation>
    <scope>NUCLEOTIDE SEQUENCE [LARGE SCALE GENOMIC DNA]</scope>
    <source>
        <strain evidence="2 3">DSM 12272</strain>
    </source>
</reference>
<keyword evidence="3" id="KW-1185">Reference proteome</keyword>